<dbReference type="InterPro" id="IPR050109">
    <property type="entry name" value="HTH-type_TetR-like_transc_reg"/>
</dbReference>
<dbReference type="PROSITE" id="PS50977">
    <property type="entry name" value="HTH_TETR_2"/>
    <property type="match status" value="1"/>
</dbReference>
<accession>D5RU94</accession>
<evidence type="ECO:0000259" key="6">
    <source>
        <dbReference type="PROSITE" id="PS50977"/>
    </source>
</evidence>
<protein>
    <submittedName>
        <fullName evidence="7">Transcriptional regulator, TetR family</fullName>
    </submittedName>
</protein>
<dbReference type="PRINTS" id="PR00455">
    <property type="entry name" value="HTHTETR"/>
</dbReference>
<keyword evidence="8" id="KW-1185">Reference proteome</keyword>
<dbReference type="InterPro" id="IPR001647">
    <property type="entry name" value="HTH_TetR"/>
</dbReference>
<keyword evidence="3" id="KW-0804">Transcription</keyword>
<dbReference type="SUPFAM" id="SSF48498">
    <property type="entry name" value="Tetracyclin repressor-like, C-terminal domain"/>
    <property type="match status" value="1"/>
</dbReference>
<dbReference type="AlphaFoldDB" id="D5RU94"/>
<evidence type="ECO:0000256" key="1">
    <source>
        <dbReference type="ARBA" id="ARBA00023015"/>
    </source>
</evidence>
<dbReference type="PANTHER" id="PTHR30055">
    <property type="entry name" value="HTH-TYPE TRANSCRIPTIONAL REGULATOR RUTR"/>
    <property type="match status" value="1"/>
</dbReference>
<keyword evidence="2 4" id="KW-0238">DNA-binding</keyword>
<dbReference type="EMBL" id="ADVL01000955">
    <property type="protein sequence ID" value="EFH09126.1"/>
    <property type="molecule type" value="Genomic_DNA"/>
</dbReference>
<feature type="DNA-binding region" description="H-T-H motif" evidence="4">
    <location>
        <begin position="49"/>
        <end position="68"/>
    </location>
</feature>
<feature type="domain" description="HTH tetR-type" evidence="6">
    <location>
        <begin position="27"/>
        <end position="86"/>
    </location>
</feature>
<dbReference type="GO" id="GO:0003700">
    <property type="term" value="F:DNA-binding transcription factor activity"/>
    <property type="evidence" value="ECO:0007669"/>
    <property type="project" value="TreeGrafter"/>
</dbReference>
<evidence type="ECO:0000256" key="2">
    <source>
        <dbReference type="ARBA" id="ARBA00023125"/>
    </source>
</evidence>
<name>D5RU94_9PROT</name>
<evidence type="ECO:0000256" key="4">
    <source>
        <dbReference type="PROSITE-ProRule" id="PRU00335"/>
    </source>
</evidence>
<keyword evidence="1" id="KW-0805">Transcription regulation</keyword>
<feature type="region of interest" description="Disordered" evidence="5">
    <location>
        <begin position="1"/>
        <end position="25"/>
    </location>
</feature>
<dbReference type="Gene3D" id="1.10.357.10">
    <property type="entry name" value="Tetracycline Repressor, domain 2"/>
    <property type="match status" value="1"/>
</dbReference>
<dbReference type="InterPro" id="IPR049445">
    <property type="entry name" value="TetR_SbtR-like_C"/>
</dbReference>
<dbReference type="GO" id="GO:0000976">
    <property type="term" value="F:transcription cis-regulatory region binding"/>
    <property type="evidence" value="ECO:0007669"/>
    <property type="project" value="TreeGrafter"/>
</dbReference>
<comment type="caution">
    <text evidence="7">The sequence shown here is derived from an EMBL/GenBank/DDBJ whole genome shotgun (WGS) entry which is preliminary data.</text>
</comment>
<dbReference type="HOGENOM" id="CLU_069356_17_1_5"/>
<dbReference type="InterPro" id="IPR009057">
    <property type="entry name" value="Homeodomain-like_sf"/>
</dbReference>
<dbReference type="Pfam" id="PF00440">
    <property type="entry name" value="TetR_N"/>
    <property type="match status" value="1"/>
</dbReference>
<gene>
    <name evidence="7" type="ORF">HMPREF0731_4656</name>
</gene>
<proteinExistence type="predicted"/>
<evidence type="ECO:0000313" key="8">
    <source>
        <dbReference type="Proteomes" id="UP000005324"/>
    </source>
</evidence>
<dbReference type="PANTHER" id="PTHR30055:SF234">
    <property type="entry name" value="HTH-TYPE TRANSCRIPTIONAL REGULATOR BETI"/>
    <property type="match status" value="1"/>
</dbReference>
<organism evidence="7 8">
    <name type="scientific">Pseudoroseomonas cervicalis ATCC 49957</name>
    <dbReference type="NCBI Taxonomy" id="525371"/>
    <lineage>
        <taxon>Bacteria</taxon>
        <taxon>Pseudomonadati</taxon>
        <taxon>Pseudomonadota</taxon>
        <taxon>Alphaproteobacteria</taxon>
        <taxon>Acetobacterales</taxon>
        <taxon>Roseomonadaceae</taxon>
        <taxon>Roseomonas</taxon>
    </lineage>
</organism>
<evidence type="ECO:0000313" key="7">
    <source>
        <dbReference type="EMBL" id="EFH09126.1"/>
    </source>
</evidence>
<feature type="compositionally biased region" description="Basic and acidic residues" evidence="5">
    <location>
        <begin position="1"/>
        <end position="14"/>
    </location>
</feature>
<sequence length="208" mass="22420">MVDDAAHAGDETAAKKAAPGARRADARRNRARLLDAARALLAEQALAGSLEAVARRAGVGIGTLYRHFPTREALVEGLYRDELEVMLETGARLSASLPPDQALAQFLERSLDYMATKRGLGDSLRQVMQAQPELMHAAKASFPDIIARMVEQGVAAGLLRPDAEAEDIMQTLFGLYQAPAGPEWRRRAGRIIGLLVEGMRQRPAAAPG</sequence>
<dbReference type="InterPro" id="IPR036271">
    <property type="entry name" value="Tet_transcr_reg_TetR-rel_C_sf"/>
</dbReference>
<dbReference type="Pfam" id="PF21597">
    <property type="entry name" value="TetR_C_43"/>
    <property type="match status" value="1"/>
</dbReference>
<evidence type="ECO:0000256" key="5">
    <source>
        <dbReference type="SAM" id="MobiDB-lite"/>
    </source>
</evidence>
<dbReference type="Proteomes" id="UP000005324">
    <property type="component" value="Unassembled WGS sequence"/>
</dbReference>
<dbReference type="SUPFAM" id="SSF46689">
    <property type="entry name" value="Homeodomain-like"/>
    <property type="match status" value="1"/>
</dbReference>
<evidence type="ECO:0000256" key="3">
    <source>
        <dbReference type="ARBA" id="ARBA00023163"/>
    </source>
</evidence>
<reference evidence="7 8" key="1">
    <citation type="submission" date="2010-04" db="EMBL/GenBank/DDBJ databases">
        <authorList>
            <person name="Qin X."/>
            <person name="Bachman B."/>
            <person name="Battles P."/>
            <person name="Bell A."/>
            <person name="Bess C."/>
            <person name="Bickham C."/>
            <person name="Chaboub L."/>
            <person name="Chen D."/>
            <person name="Coyle M."/>
            <person name="Deiros D.R."/>
            <person name="Dinh H."/>
            <person name="Forbes L."/>
            <person name="Fowler G."/>
            <person name="Francisco L."/>
            <person name="Fu Q."/>
            <person name="Gubbala S."/>
            <person name="Hale W."/>
            <person name="Han Y."/>
            <person name="Hemphill L."/>
            <person name="Highlander S.K."/>
            <person name="Hirani K."/>
            <person name="Hogues M."/>
            <person name="Jackson L."/>
            <person name="Jakkamsetti A."/>
            <person name="Javaid M."/>
            <person name="Jiang H."/>
            <person name="Korchina V."/>
            <person name="Kovar C."/>
            <person name="Lara F."/>
            <person name="Lee S."/>
            <person name="Mata R."/>
            <person name="Mathew T."/>
            <person name="Moen C."/>
            <person name="Morales K."/>
            <person name="Munidasa M."/>
            <person name="Nazareth L."/>
            <person name="Ngo R."/>
            <person name="Nguyen L."/>
            <person name="Okwuonu G."/>
            <person name="Ongeri F."/>
            <person name="Patil S."/>
            <person name="Petrosino J."/>
            <person name="Pham C."/>
            <person name="Pham P."/>
            <person name="Pu L.-L."/>
            <person name="Puazo M."/>
            <person name="Raj R."/>
            <person name="Reid J."/>
            <person name="Rouhana J."/>
            <person name="Saada N."/>
            <person name="Shang Y."/>
            <person name="Simmons D."/>
            <person name="Thornton R."/>
            <person name="Warren J."/>
            <person name="Weissenberger G."/>
            <person name="Zhang J."/>
            <person name="Zhang L."/>
            <person name="Zhou C."/>
            <person name="Zhu D."/>
            <person name="Muzny D."/>
            <person name="Worley K."/>
            <person name="Gibbs R."/>
        </authorList>
    </citation>
    <scope>NUCLEOTIDE SEQUENCE [LARGE SCALE GENOMIC DNA]</scope>
    <source>
        <strain evidence="7 8">ATCC 49957</strain>
    </source>
</reference>